<feature type="region of interest" description="Disordered" evidence="1">
    <location>
        <begin position="1"/>
        <end position="24"/>
    </location>
</feature>
<evidence type="ECO:0000313" key="3">
    <source>
        <dbReference type="Proteomes" id="UP001144323"/>
    </source>
</evidence>
<proteinExistence type="predicted"/>
<sequence length="62" mass="6633">MAVIGNLSPARTRRKTGVCAPGREGGTRRFLPDHAQECDGDILFPPLFCHQKGKRGGQAKGA</sequence>
<dbReference type="Proteomes" id="UP001144323">
    <property type="component" value="Unassembled WGS sequence"/>
</dbReference>
<evidence type="ECO:0000313" key="2">
    <source>
        <dbReference type="EMBL" id="GLI91913.1"/>
    </source>
</evidence>
<name>A0A9W6LQW9_9HYPH</name>
<reference evidence="2" key="1">
    <citation type="journal article" date="2023" name="Int. J. Syst. Evol. Microbiol.">
        <title>Methylocystis iwaonis sp. nov., a type II methane-oxidizing bacterium from surface soil of a rice paddy field in Japan, and emended description of the genus Methylocystis (ex Whittenbury et al. 1970) Bowman et al. 1993.</title>
        <authorList>
            <person name="Kaise H."/>
            <person name="Sawadogo J.B."/>
            <person name="Alam M.S."/>
            <person name="Ueno C."/>
            <person name="Dianou D."/>
            <person name="Shinjo R."/>
            <person name="Asakawa S."/>
        </authorList>
    </citation>
    <scope>NUCLEOTIDE SEQUENCE</scope>
    <source>
        <strain evidence="2">LMG27198</strain>
    </source>
</reference>
<evidence type="ECO:0000256" key="1">
    <source>
        <dbReference type="SAM" id="MobiDB-lite"/>
    </source>
</evidence>
<keyword evidence="3" id="KW-1185">Reference proteome</keyword>
<dbReference type="EMBL" id="BSEC01000001">
    <property type="protein sequence ID" value="GLI91913.1"/>
    <property type="molecule type" value="Genomic_DNA"/>
</dbReference>
<dbReference type="AlphaFoldDB" id="A0A9W6LQW9"/>
<comment type="caution">
    <text evidence="2">The sequence shown here is derived from an EMBL/GenBank/DDBJ whole genome shotgun (WGS) entry which is preliminary data.</text>
</comment>
<protein>
    <submittedName>
        <fullName evidence="2">Uncharacterized protein</fullName>
    </submittedName>
</protein>
<accession>A0A9W6LQW9</accession>
<gene>
    <name evidence="2" type="ORF">LMG27198_09050</name>
</gene>
<organism evidence="2 3">
    <name type="scientific">Methylocystis echinoides</name>
    <dbReference type="NCBI Taxonomy" id="29468"/>
    <lineage>
        <taxon>Bacteria</taxon>
        <taxon>Pseudomonadati</taxon>
        <taxon>Pseudomonadota</taxon>
        <taxon>Alphaproteobacteria</taxon>
        <taxon>Hyphomicrobiales</taxon>
        <taxon>Methylocystaceae</taxon>
        <taxon>Methylocystis</taxon>
    </lineage>
</organism>